<dbReference type="GO" id="GO:0016192">
    <property type="term" value="P:vesicle-mediated transport"/>
    <property type="evidence" value="ECO:0007669"/>
    <property type="project" value="InterPro"/>
</dbReference>
<comment type="similarity">
    <text evidence="1">Belongs to the VTI1 family.</text>
</comment>
<protein>
    <submittedName>
        <fullName evidence="5">Vesicle transport protein</fullName>
    </submittedName>
</protein>
<reference evidence="5" key="1">
    <citation type="submission" date="2022-10" db="EMBL/GenBank/DDBJ databases">
        <title>Novel sulphate-reducing endosymbionts in the free-living metamonad Anaeramoeba.</title>
        <authorList>
            <person name="Jerlstrom-Hultqvist J."/>
            <person name="Cepicka I."/>
            <person name="Gallot-Lavallee L."/>
            <person name="Salas-Leiva D."/>
            <person name="Curtis B.A."/>
            <person name="Zahonova K."/>
            <person name="Pipaliya S."/>
            <person name="Dacks J."/>
            <person name="Roger A.J."/>
        </authorList>
    </citation>
    <scope>NUCLEOTIDE SEQUENCE</scope>
    <source>
        <strain evidence="5">BMAN</strain>
    </source>
</reference>
<evidence type="ECO:0000313" key="6">
    <source>
        <dbReference type="Proteomes" id="UP001149090"/>
    </source>
</evidence>
<gene>
    <name evidence="5" type="ORF">M0811_01996</name>
</gene>
<sequence length="205" mass="24054">MEAFQKYQQEFSSIFKKIQETISRIYKSIGEDRKLLTRSGQKDLIELNSLLEKMSLEIVNIDQKEKNSAKTTLEDLQKQFFQIQNDLRVAASSLTLSHETNDLFAELDYFDEDDPHDSSLIDPKNKKNNVNEIEMSQRIDSNQLGENHSNQNIQNQQSIRQVRPDMLNSPSSSRNRQSKSKKFFFLLIAIMLIIVLIIFIYYLRR</sequence>
<dbReference type="SUPFAM" id="SSF47661">
    <property type="entry name" value="t-snare proteins"/>
    <property type="match status" value="1"/>
</dbReference>
<feature type="compositionally biased region" description="Low complexity" evidence="2">
    <location>
        <begin position="147"/>
        <end position="159"/>
    </location>
</feature>
<keyword evidence="3" id="KW-1133">Transmembrane helix</keyword>
<keyword evidence="3" id="KW-0472">Membrane</keyword>
<feature type="region of interest" description="Disordered" evidence="2">
    <location>
        <begin position="143"/>
        <end position="176"/>
    </location>
</feature>
<proteinExistence type="inferred from homology"/>
<dbReference type="InterPro" id="IPR038407">
    <property type="entry name" value="v-SNARE_N_sf"/>
</dbReference>
<evidence type="ECO:0000256" key="3">
    <source>
        <dbReference type="SAM" id="Phobius"/>
    </source>
</evidence>
<dbReference type="AlphaFoldDB" id="A0A9Q0LEP6"/>
<comment type="caution">
    <text evidence="5">The sequence shown here is derived from an EMBL/GenBank/DDBJ whole genome shotgun (WGS) entry which is preliminary data.</text>
</comment>
<feature type="transmembrane region" description="Helical" evidence="3">
    <location>
        <begin position="183"/>
        <end position="203"/>
    </location>
</feature>
<evidence type="ECO:0000256" key="2">
    <source>
        <dbReference type="SAM" id="MobiDB-lite"/>
    </source>
</evidence>
<dbReference type="InterPro" id="IPR007705">
    <property type="entry name" value="Vesicle_trsprt_v-SNARE_N"/>
</dbReference>
<feature type="domain" description="Vesicle transport v-SNARE N-terminal" evidence="4">
    <location>
        <begin position="2"/>
        <end position="88"/>
    </location>
</feature>
<keyword evidence="3" id="KW-0812">Transmembrane</keyword>
<dbReference type="OrthoDB" id="430637at2759"/>
<organism evidence="5 6">
    <name type="scientific">Anaeramoeba ignava</name>
    <name type="common">Anaerobic marine amoeba</name>
    <dbReference type="NCBI Taxonomy" id="1746090"/>
    <lineage>
        <taxon>Eukaryota</taxon>
        <taxon>Metamonada</taxon>
        <taxon>Anaeramoebidae</taxon>
        <taxon>Anaeramoeba</taxon>
    </lineage>
</organism>
<dbReference type="Gene3D" id="1.20.58.400">
    <property type="entry name" value="t-snare proteins"/>
    <property type="match status" value="1"/>
</dbReference>
<name>A0A9Q0LEP6_ANAIG</name>
<dbReference type="Proteomes" id="UP001149090">
    <property type="component" value="Unassembled WGS sequence"/>
</dbReference>
<accession>A0A9Q0LEP6</accession>
<dbReference type="GO" id="GO:0006886">
    <property type="term" value="P:intracellular protein transport"/>
    <property type="evidence" value="ECO:0007669"/>
    <property type="project" value="InterPro"/>
</dbReference>
<evidence type="ECO:0000313" key="5">
    <source>
        <dbReference type="EMBL" id="KAJ5071014.1"/>
    </source>
</evidence>
<dbReference type="GO" id="GO:0016020">
    <property type="term" value="C:membrane"/>
    <property type="evidence" value="ECO:0007669"/>
    <property type="project" value="InterPro"/>
</dbReference>
<keyword evidence="6" id="KW-1185">Reference proteome</keyword>
<dbReference type="EMBL" id="JAPDFW010000092">
    <property type="protein sequence ID" value="KAJ5071014.1"/>
    <property type="molecule type" value="Genomic_DNA"/>
</dbReference>
<dbReference type="InterPro" id="IPR010989">
    <property type="entry name" value="SNARE"/>
</dbReference>
<dbReference type="Pfam" id="PF05008">
    <property type="entry name" value="V-SNARE"/>
    <property type="match status" value="1"/>
</dbReference>
<evidence type="ECO:0000259" key="4">
    <source>
        <dbReference type="Pfam" id="PF05008"/>
    </source>
</evidence>
<evidence type="ECO:0000256" key="1">
    <source>
        <dbReference type="ARBA" id="ARBA00006108"/>
    </source>
</evidence>